<organism evidence="1 2">
    <name type="scientific">Halobacillus karajensis</name>
    <dbReference type="NCBI Taxonomy" id="195088"/>
    <lineage>
        <taxon>Bacteria</taxon>
        <taxon>Bacillati</taxon>
        <taxon>Bacillota</taxon>
        <taxon>Bacilli</taxon>
        <taxon>Bacillales</taxon>
        <taxon>Bacillaceae</taxon>
        <taxon>Halobacillus</taxon>
    </lineage>
</organism>
<accession>A0A024P9F9</accession>
<dbReference type="AlphaFoldDB" id="A0A024P9F9"/>
<protein>
    <recommendedName>
        <fullName evidence="3">Nucleotidyltransferase domain protein</fullName>
    </recommendedName>
</protein>
<keyword evidence="2" id="KW-1185">Reference proteome</keyword>
<dbReference type="SUPFAM" id="SSF81301">
    <property type="entry name" value="Nucleotidyltransferase"/>
    <property type="match status" value="1"/>
</dbReference>
<reference evidence="2" key="1">
    <citation type="submission" date="2014-03" db="EMBL/GenBank/DDBJ databases">
        <authorList>
            <person name="Urmite Genomes U."/>
        </authorList>
    </citation>
    <scope>NUCLEOTIDE SEQUENCE [LARGE SCALE GENOMIC DNA]</scope>
    <source>
        <strain evidence="2">HD-03</strain>
    </source>
</reference>
<dbReference type="InterPro" id="IPR043519">
    <property type="entry name" value="NT_sf"/>
</dbReference>
<gene>
    <name evidence="1" type="ORF">BN983_03682</name>
</gene>
<evidence type="ECO:0000313" key="2">
    <source>
        <dbReference type="Proteomes" id="UP000028868"/>
    </source>
</evidence>
<sequence length="48" mass="5126">MKKMSAFDAAYEIIGERFPSCDAALLAGSIVRGEGTVTSDLDLIIFDS</sequence>
<name>A0A024P9F9_9BACI</name>
<dbReference type="Gene3D" id="3.30.460.10">
    <property type="entry name" value="Beta Polymerase, domain 2"/>
    <property type="match status" value="1"/>
</dbReference>
<reference evidence="1 2" key="2">
    <citation type="submission" date="2014-05" db="EMBL/GenBank/DDBJ databases">
        <title>Draft genome sequence of Halobacillus karajensis HK-03.</title>
        <authorList>
            <person name="Khelaifia S."/>
            <person name="Croce O."/>
            <person name="Lagier J.C."/>
            <person name="Raoult D."/>
        </authorList>
    </citation>
    <scope>NUCLEOTIDE SEQUENCE [LARGE SCALE GENOMIC DNA]</scope>
    <source>
        <strain evidence="1 2">HD-03</strain>
    </source>
</reference>
<dbReference type="EMBL" id="CCDI010000005">
    <property type="protein sequence ID" value="CDQ25351.1"/>
    <property type="molecule type" value="Genomic_DNA"/>
</dbReference>
<evidence type="ECO:0008006" key="3">
    <source>
        <dbReference type="Google" id="ProtNLM"/>
    </source>
</evidence>
<comment type="caution">
    <text evidence="1">The sequence shown here is derived from an EMBL/GenBank/DDBJ whole genome shotgun (WGS) entry which is preliminary data.</text>
</comment>
<proteinExistence type="predicted"/>
<dbReference type="Proteomes" id="UP000028868">
    <property type="component" value="Unassembled WGS sequence"/>
</dbReference>
<evidence type="ECO:0000313" key="1">
    <source>
        <dbReference type="EMBL" id="CDQ25351.1"/>
    </source>
</evidence>